<dbReference type="RefSeq" id="WP_344090167.1">
    <property type="nucleotide sequence ID" value="NZ_BAAAHB010000026.1"/>
</dbReference>
<evidence type="ECO:0000313" key="2">
    <source>
        <dbReference type="Proteomes" id="UP001499895"/>
    </source>
</evidence>
<reference evidence="2" key="1">
    <citation type="journal article" date="2019" name="Int. J. Syst. Evol. Microbiol.">
        <title>The Global Catalogue of Microorganisms (GCM) 10K type strain sequencing project: providing services to taxonomists for standard genome sequencing and annotation.</title>
        <authorList>
            <consortium name="The Broad Institute Genomics Platform"/>
            <consortium name="The Broad Institute Genome Sequencing Center for Infectious Disease"/>
            <person name="Wu L."/>
            <person name="Ma J."/>
        </authorList>
    </citation>
    <scope>NUCLEOTIDE SEQUENCE [LARGE SCALE GENOMIC DNA]</scope>
    <source>
        <strain evidence="2">JCM 10649</strain>
    </source>
</reference>
<evidence type="ECO:0008006" key="3">
    <source>
        <dbReference type="Google" id="ProtNLM"/>
    </source>
</evidence>
<protein>
    <recommendedName>
        <fullName evidence="3">CobQ/CobB/MinD/ParA nucleotide binding domain-containing protein</fullName>
    </recommendedName>
</protein>
<gene>
    <name evidence="1" type="ORF">GCM10009544_28640</name>
</gene>
<sequence length="304" mass="31449">MARGVPQLERLEPHVRLVVPVMATGGGNGRSTVAGLLADAFALHGETVLLDTVPRLASPWPGWVATAGEGLAALPPDRPATRAQARTAAAAAAASGAPWQVMTDHLPWHVAPLSLPDAPEAWHQLAAIGGWQAVIADTEHRFTQDVMASRHTGTAGLGARWCSLPCAVPVLCAGANGEGMAALQTAVMAAEAEGLPLARMVVAVVAMSEGRLPAPVKAGATMLQPKVGAIVQVPYDERIRSHGLRDAARLKPRTLAAGRQLAEAVLSSAHTSWGEMLPHAAVPAAYTEGTTPRGLAPQAADHPR</sequence>
<proteinExistence type="predicted"/>
<comment type="caution">
    <text evidence="1">The sequence shown here is derived from an EMBL/GenBank/DDBJ whole genome shotgun (WGS) entry which is preliminary data.</text>
</comment>
<accession>A0ABP3JXH2</accession>
<dbReference type="Proteomes" id="UP001499895">
    <property type="component" value="Unassembled WGS sequence"/>
</dbReference>
<dbReference type="EMBL" id="BAAAHB010000026">
    <property type="protein sequence ID" value="GAA0464555.1"/>
    <property type="molecule type" value="Genomic_DNA"/>
</dbReference>
<organism evidence="1 2">
    <name type="scientific">Streptomyces stramineus</name>
    <dbReference type="NCBI Taxonomy" id="173861"/>
    <lineage>
        <taxon>Bacteria</taxon>
        <taxon>Bacillati</taxon>
        <taxon>Actinomycetota</taxon>
        <taxon>Actinomycetes</taxon>
        <taxon>Kitasatosporales</taxon>
        <taxon>Streptomycetaceae</taxon>
        <taxon>Streptomyces</taxon>
    </lineage>
</organism>
<keyword evidence="2" id="KW-1185">Reference proteome</keyword>
<evidence type="ECO:0000313" key="1">
    <source>
        <dbReference type="EMBL" id="GAA0464555.1"/>
    </source>
</evidence>
<name>A0ABP3JXH2_9ACTN</name>